<protein>
    <submittedName>
        <fullName evidence="3">Mandelate racemase</fullName>
    </submittedName>
</protein>
<dbReference type="Pfam" id="PF02746">
    <property type="entry name" value="MR_MLE_N"/>
    <property type="match status" value="1"/>
</dbReference>
<dbReference type="PANTHER" id="PTHR48080">
    <property type="entry name" value="D-GALACTONATE DEHYDRATASE-RELATED"/>
    <property type="match status" value="1"/>
</dbReference>
<dbReference type="PROSITE" id="PS00909">
    <property type="entry name" value="MR_MLE_2"/>
    <property type="match status" value="1"/>
</dbReference>
<reference evidence="3 4" key="1">
    <citation type="submission" date="2019-07" db="EMBL/GenBank/DDBJ databases">
        <title>Whole genome shotgun sequence of Agrococcus baldri NBRC 103055.</title>
        <authorList>
            <person name="Hosoyama A."/>
            <person name="Uohara A."/>
            <person name="Ohji S."/>
            <person name="Ichikawa N."/>
        </authorList>
    </citation>
    <scope>NUCLEOTIDE SEQUENCE [LARGE SCALE GENOMIC DNA]</scope>
    <source>
        <strain evidence="3 4">NBRC 103055</strain>
    </source>
</reference>
<dbReference type="Proteomes" id="UP000321749">
    <property type="component" value="Unassembled WGS sequence"/>
</dbReference>
<dbReference type="InterPro" id="IPR029065">
    <property type="entry name" value="Enolase_C-like"/>
</dbReference>
<dbReference type="Gene3D" id="3.30.390.10">
    <property type="entry name" value="Enolase-like, N-terminal domain"/>
    <property type="match status" value="1"/>
</dbReference>
<evidence type="ECO:0000313" key="4">
    <source>
        <dbReference type="Proteomes" id="UP000321749"/>
    </source>
</evidence>
<dbReference type="InterPro" id="IPR034593">
    <property type="entry name" value="DgoD-like"/>
</dbReference>
<dbReference type="CDD" id="cd03316">
    <property type="entry name" value="MR_like"/>
    <property type="match status" value="1"/>
</dbReference>
<dbReference type="GO" id="GO:0016829">
    <property type="term" value="F:lyase activity"/>
    <property type="evidence" value="ECO:0007669"/>
    <property type="project" value="UniProtKB-KW"/>
</dbReference>
<accession>A0AA87UR64</accession>
<keyword evidence="1" id="KW-0456">Lyase</keyword>
<dbReference type="InterPro" id="IPR018110">
    <property type="entry name" value="Mandel_Rmase/mucon_lact_enz_CS"/>
</dbReference>
<dbReference type="SUPFAM" id="SSF54826">
    <property type="entry name" value="Enolase N-terminal domain-like"/>
    <property type="match status" value="1"/>
</dbReference>
<dbReference type="InterPro" id="IPR029017">
    <property type="entry name" value="Enolase-like_N"/>
</dbReference>
<dbReference type="RefSeq" id="WP_146792583.1">
    <property type="nucleotide sequence ID" value="NZ_BJUU01000002.1"/>
</dbReference>
<dbReference type="InterPro" id="IPR013341">
    <property type="entry name" value="Mandelate_racemase_N_dom"/>
</dbReference>
<keyword evidence="4" id="KW-1185">Reference proteome</keyword>
<sequence length="378" mass="39725">MTGLIADRIVVRILTAPLVEPIPMSFARLTSRRMCLVEVHADGKIGVGESWINYPEWAPAERTATILDGVAPLVLGTDVTDPAAVLERMTATLAGVGRQWGARGPIWQAMSAIDLALWDLRGRIAGMPVGALLGDARAAAPVYASGIGPTRVEELSELAASRGITAVKAKVGFGDEVDRATIAAIRRSAPALRIFADANCAWSHPEAERQARILVDEGVEWLEEPFESQDRAALARLHEATGIALAAGENTYGIDDLTALAAVPGVAHIQPDPAKSGGITTAAVLAGVLDGACRVSPHWYAGAIGLRASLAIATAFEHAGWIELDVRDNALRDGLVTEGFALDDEGSMLASRVAGLVADLDAERVAYHQIAETSRSAA</sequence>
<dbReference type="SUPFAM" id="SSF51604">
    <property type="entry name" value="Enolase C-terminal domain-like"/>
    <property type="match status" value="1"/>
</dbReference>
<organism evidence="3 4">
    <name type="scientific">Agrococcus baldri</name>
    <dbReference type="NCBI Taxonomy" id="153730"/>
    <lineage>
        <taxon>Bacteria</taxon>
        <taxon>Bacillati</taxon>
        <taxon>Actinomycetota</taxon>
        <taxon>Actinomycetes</taxon>
        <taxon>Micrococcales</taxon>
        <taxon>Microbacteriaceae</taxon>
        <taxon>Agrococcus</taxon>
    </lineage>
</organism>
<dbReference type="Pfam" id="PF13378">
    <property type="entry name" value="MR_MLE_C"/>
    <property type="match status" value="1"/>
</dbReference>
<gene>
    <name evidence="3" type="ORF">ABA31_05660</name>
</gene>
<dbReference type="PANTHER" id="PTHR48080:SF2">
    <property type="entry name" value="D-GALACTONATE DEHYDRATASE"/>
    <property type="match status" value="1"/>
</dbReference>
<dbReference type="AlphaFoldDB" id="A0AA87UR64"/>
<dbReference type="GO" id="GO:0009063">
    <property type="term" value="P:amino acid catabolic process"/>
    <property type="evidence" value="ECO:0007669"/>
    <property type="project" value="InterPro"/>
</dbReference>
<dbReference type="Gene3D" id="3.20.20.120">
    <property type="entry name" value="Enolase-like C-terminal domain"/>
    <property type="match status" value="1"/>
</dbReference>
<evidence type="ECO:0000259" key="2">
    <source>
        <dbReference type="SMART" id="SM00922"/>
    </source>
</evidence>
<name>A0AA87UR64_9MICO</name>
<dbReference type="InterPro" id="IPR013342">
    <property type="entry name" value="Mandelate_racemase_C"/>
</dbReference>
<evidence type="ECO:0000256" key="1">
    <source>
        <dbReference type="ARBA" id="ARBA00023239"/>
    </source>
</evidence>
<dbReference type="EMBL" id="BJUU01000002">
    <property type="protein sequence ID" value="GEK79215.1"/>
    <property type="molecule type" value="Genomic_DNA"/>
</dbReference>
<comment type="caution">
    <text evidence="3">The sequence shown here is derived from an EMBL/GenBank/DDBJ whole genome shotgun (WGS) entry which is preliminary data.</text>
</comment>
<dbReference type="SFLD" id="SFLDS00001">
    <property type="entry name" value="Enolase"/>
    <property type="match status" value="1"/>
</dbReference>
<dbReference type="InterPro" id="IPR036849">
    <property type="entry name" value="Enolase-like_C_sf"/>
</dbReference>
<dbReference type="SMART" id="SM00922">
    <property type="entry name" value="MR_MLE"/>
    <property type="match status" value="1"/>
</dbReference>
<evidence type="ECO:0000313" key="3">
    <source>
        <dbReference type="EMBL" id="GEK79215.1"/>
    </source>
</evidence>
<feature type="domain" description="Mandelate racemase/muconate lactonizing enzyme C-terminal" evidence="2">
    <location>
        <begin position="149"/>
        <end position="244"/>
    </location>
</feature>
<proteinExistence type="predicted"/>
<dbReference type="PROSITE" id="PS00908">
    <property type="entry name" value="MR_MLE_1"/>
    <property type="match status" value="1"/>
</dbReference>